<dbReference type="EMBL" id="AGRW01000042">
    <property type="protein sequence ID" value="EIC02177.1"/>
    <property type="molecule type" value="Genomic_DNA"/>
</dbReference>
<comment type="caution">
    <text evidence="4">The sequence shown here is derived from an EMBL/GenBank/DDBJ whole genome shotgun (WGS) entry which is preliminary data.</text>
</comment>
<accession>H7EJQ7</accession>
<gene>
    <name evidence="4" type="ORF">TresaDRAFT_2157</name>
</gene>
<dbReference type="CDD" id="cd13603">
    <property type="entry name" value="PBP2_TRAP_Siap_TeaA_like"/>
    <property type="match status" value="1"/>
</dbReference>
<dbReference type="PATRIC" id="fig|907348.3.peg.1106"/>
<organism evidence="4 5">
    <name type="scientific">Treponema saccharophilum DSM 2985</name>
    <dbReference type="NCBI Taxonomy" id="907348"/>
    <lineage>
        <taxon>Bacteria</taxon>
        <taxon>Pseudomonadati</taxon>
        <taxon>Spirochaetota</taxon>
        <taxon>Spirochaetia</taxon>
        <taxon>Spirochaetales</taxon>
        <taxon>Treponemataceae</taxon>
        <taxon>Treponema</taxon>
    </lineage>
</organism>
<dbReference type="OrthoDB" id="89872at2"/>
<dbReference type="InterPro" id="IPR038404">
    <property type="entry name" value="TRAP_DctP_sf"/>
</dbReference>
<reference evidence="4 5" key="1">
    <citation type="submission" date="2011-09" db="EMBL/GenBank/DDBJ databases">
        <title>The draft genome of Treponema saccharophilum DSM 2985.</title>
        <authorList>
            <consortium name="US DOE Joint Genome Institute (JGI-PGF)"/>
            <person name="Lucas S."/>
            <person name="Copeland A."/>
            <person name="Lapidus A."/>
            <person name="Glavina del Rio T."/>
            <person name="Dalin E."/>
            <person name="Tice H."/>
            <person name="Bruce D."/>
            <person name="Goodwin L."/>
            <person name="Pitluck S."/>
            <person name="Peters L."/>
            <person name="Kyrpides N."/>
            <person name="Mavromatis K."/>
            <person name="Ivanova N."/>
            <person name="Markowitz V."/>
            <person name="Cheng J.-F."/>
            <person name="Hugenholtz P."/>
            <person name="Woyke T."/>
            <person name="Wu D."/>
            <person name="Gronow S."/>
            <person name="Wellnitz S."/>
            <person name="Brambilla E."/>
            <person name="Klenk H.-P."/>
            <person name="Eisen J.A."/>
        </authorList>
    </citation>
    <scope>NUCLEOTIDE SEQUENCE [LARGE SCALE GENOMIC DNA]</scope>
    <source>
        <strain evidence="4 5">DSM 2985</strain>
    </source>
</reference>
<dbReference type="RefSeq" id="WP_002703556.1">
    <property type="nucleotide sequence ID" value="NZ_AGRW01000042.1"/>
</dbReference>
<evidence type="ECO:0000256" key="1">
    <source>
        <dbReference type="ARBA" id="ARBA00009023"/>
    </source>
</evidence>
<dbReference type="GO" id="GO:0055085">
    <property type="term" value="P:transmembrane transport"/>
    <property type="evidence" value="ECO:0007669"/>
    <property type="project" value="InterPro"/>
</dbReference>
<protein>
    <submittedName>
        <fullName evidence="4">Extracellular solute-binding protein, family 7</fullName>
    </submittedName>
</protein>
<sequence length="333" mass="36748">MSRIFALIIASTAAFSFISCRGKENAPKETPLTLVMAEVNPEDTVAGRTDRAFKRKVEELSDGKIIIDLKCSGILGSEKQVLDIIRSDDNSIHMMRGPANLSQIGGKKSALVSIPFTFRNDEHFWKFTRSDVAKEILDEPYEEGLGIKGLFYIEEGFRHLFATVPIKSVEDMKGMKFRVSGEILTSLAQSLGAVGKKVDFTDLYAELLTGAVDVAENPISNYLSNSFNIVAPHLLLDGHMIGAGQVIINAGTWDSLDERQKDIIVRAGEYAQDFCRQTLDKANADAIAKIKAKGGTVTEVPDKTPWQNACRDIIEEKSRAYPALYEKILELGK</sequence>
<proteinExistence type="inferred from homology"/>
<evidence type="ECO:0000256" key="3">
    <source>
        <dbReference type="ARBA" id="ARBA00022729"/>
    </source>
</evidence>
<dbReference type="NCBIfam" id="NF037995">
    <property type="entry name" value="TRAP_S1"/>
    <property type="match status" value="1"/>
</dbReference>
<dbReference type="STRING" id="907348.TresaDRAFT_2157"/>
<evidence type="ECO:0000313" key="5">
    <source>
        <dbReference type="Proteomes" id="UP000003571"/>
    </source>
</evidence>
<dbReference type="Proteomes" id="UP000003571">
    <property type="component" value="Unassembled WGS sequence"/>
</dbReference>
<dbReference type="PANTHER" id="PTHR33376">
    <property type="match status" value="1"/>
</dbReference>
<dbReference type="eggNOG" id="COG1638">
    <property type="taxonomic scope" value="Bacteria"/>
</dbReference>
<name>H7EJQ7_9SPIR</name>
<evidence type="ECO:0000256" key="2">
    <source>
        <dbReference type="ARBA" id="ARBA00022448"/>
    </source>
</evidence>
<dbReference type="PANTHER" id="PTHR33376:SF7">
    <property type="entry name" value="C4-DICARBOXYLATE-BINDING PROTEIN DCTB"/>
    <property type="match status" value="1"/>
</dbReference>
<dbReference type="InterPro" id="IPR018389">
    <property type="entry name" value="DctP_fam"/>
</dbReference>
<keyword evidence="2" id="KW-0813">Transport</keyword>
<keyword evidence="5" id="KW-1185">Reference proteome</keyword>
<evidence type="ECO:0000313" key="4">
    <source>
        <dbReference type="EMBL" id="EIC02177.1"/>
    </source>
</evidence>
<keyword evidence="3" id="KW-0732">Signal</keyword>
<comment type="similarity">
    <text evidence="1">Belongs to the bacterial solute-binding protein 7 family.</text>
</comment>
<dbReference type="Gene3D" id="3.40.190.170">
    <property type="entry name" value="Bacterial extracellular solute-binding protein, family 7"/>
    <property type="match status" value="1"/>
</dbReference>
<dbReference type="PROSITE" id="PS51257">
    <property type="entry name" value="PROKAR_LIPOPROTEIN"/>
    <property type="match status" value="1"/>
</dbReference>
<dbReference type="Pfam" id="PF03480">
    <property type="entry name" value="DctP"/>
    <property type="match status" value="1"/>
</dbReference>
<dbReference type="AlphaFoldDB" id="H7EJQ7"/>